<dbReference type="AlphaFoldDB" id="A0ABD5ZA39"/>
<dbReference type="InterPro" id="IPR029068">
    <property type="entry name" value="Glyas_Bleomycin-R_OHBP_Dase"/>
</dbReference>
<gene>
    <name evidence="2" type="ORF">ACFQJC_01445</name>
</gene>
<keyword evidence="3" id="KW-1185">Reference proteome</keyword>
<dbReference type="EMBL" id="JBHTAA010000001">
    <property type="protein sequence ID" value="MFC7202164.1"/>
    <property type="molecule type" value="Genomic_DNA"/>
</dbReference>
<dbReference type="PANTHER" id="PTHR36437:SF2">
    <property type="entry name" value="GLYOXALASE_BLEOMYCIN RESISTANCE PROTEIN_DIOXYGENASE"/>
    <property type="match status" value="1"/>
</dbReference>
<comment type="caution">
    <text evidence="2">The sequence shown here is derived from an EMBL/GenBank/DDBJ whole genome shotgun (WGS) entry which is preliminary data.</text>
</comment>
<organism evidence="2 3">
    <name type="scientific">Haloferax namakaokahaiae</name>
    <dbReference type="NCBI Taxonomy" id="1748331"/>
    <lineage>
        <taxon>Archaea</taxon>
        <taxon>Methanobacteriati</taxon>
        <taxon>Methanobacteriota</taxon>
        <taxon>Stenosarchaea group</taxon>
        <taxon>Halobacteria</taxon>
        <taxon>Halobacteriales</taxon>
        <taxon>Haloferacaceae</taxon>
        <taxon>Haloferax</taxon>
    </lineage>
</organism>
<feature type="domain" description="VOC" evidence="1">
    <location>
        <begin position="4"/>
        <end position="128"/>
    </location>
</feature>
<dbReference type="InterPro" id="IPR004360">
    <property type="entry name" value="Glyas_Fos-R_dOase_dom"/>
</dbReference>
<proteinExistence type="predicted"/>
<reference evidence="2 3" key="1">
    <citation type="journal article" date="2019" name="Int. J. Syst. Evol. Microbiol.">
        <title>The Global Catalogue of Microorganisms (GCM) 10K type strain sequencing project: providing services to taxonomists for standard genome sequencing and annotation.</title>
        <authorList>
            <consortium name="The Broad Institute Genomics Platform"/>
            <consortium name="The Broad Institute Genome Sequencing Center for Infectious Disease"/>
            <person name="Wu L."/>
            <person name="Ma J."/>
        </authorList>
    </citation>
    <scope>NUCLEOTIDE SEQUENCE [LARGE SCALE GENOMIC DNA]</scope>
    <source>
        <strain evidence="2 3">DSM 29988</strain>
    </source>
</reference>
<sequence>MFQKLSMVTRIVTDQEEALAFYRDKLGFEITRDFDGPHGRFLSVAPAGGESADLVLMTPDAFSEKSEELATVIGNDIGLIYEVDDCRETYENLTEKGVTFQGEPEQMPWGIQAVAFDQDGNDIVIQESVAPNSA</sequence>
<evidence type="ECO:0000259" key="1">
    <source>
        <dbReference type="PROSITE" id="PS51819"/>
    </source>
</evidence>
<evidence type="ECO:0000313" key="2">
    <source>
        <dbReference type="EMBL" id="MFC7202164.1"/>
    </source>
</evidence>
<accession>A0ABD5ZA39</accession>
<dbReference type="PROSITE" id="PS51819">
    <property type="entry name" value="VOC"/>
    <property type="match status" value="1"/>
</dbReference>
<dbReference type="Gene3D" id="3.10.180.10">
    <property type="entry name" value="2,3-Dihydroxybiphenyl 1,2-Dioxygenase, domain 1"/>
    <property type="match status" value="1"/>
</dbReference>
<dbReference type="PANTHER" id="PTHR36437">
    <property type="entry name" value="GLYOXALASE/BLEOMYCIN RESISTANCE PROTEIN/DIOXYGENASE"/>
    <property type="match status" value="1"/>
</dbReference>
<dbReference type="SUPFAM" id="SSF54593">
    <property type="entry name" value="Glyoxalase/Bleomycin resistance protein/Dihydroxybiphenyl dioxygenase"/>
    <property type="match status" value="1"/>
</dbReference>
<dbReference type="RefSeq" id="WP_390221468.1">
    <property type="nucleotide sequence ID" value="NZ_JBHTAA010000001.1"/>
</dbReference>
<dbReference type="InterPro" id="IPR037523">
    <property type="entry name" value="VOC_core"/>
</dbReference>
<dbReference type="Proteomes" id="UP001596481">
    <property type="component" value="Unassembled WGS sequence"/>
</dbReference>
<evidence type="ECO:0000313" key="3">
    <source>
        <dbReference type="Proteomes" id="UP001596481"/>
    </source>
</evidence>
<name>A0ABD5ZA39_9EURY</name>
<dbReference type="Pfam" id="PF00903">
    <property type="entry name" value="Glyoxalase"/>
    <property type="match status" value="1"/>
</dbReference>
<protein>
    <submittedName>
        <fullName evidence="2">VOC family protein</fullName>
    </submittedName>
</protein>